<accession>X1SM86</accession>
<dbReference type="AlphaFoldDB" id="X1SM86"/>
<sequence>MYIALNTVSGYHKSTILEPALKLIEDKNPALTKAVKSIAKGVDTIDKIAQKLYSRL</sequence>
<organism evidence="1">
    <name type="scientific">marine sediment metagenome</name>
    <dbReference type="NCBI Taxonomy" id="412755"/>
    <lineage>
        <taxon>unclassified sequences</taxon>
        <taxon>metagenomes</taxon>
        <taxon>ecological metagenomes</taxon>
    </lineage>
</organism>
<evidence type="ECO:0000313" key="1">
    <source>
        <dbReference type="EMBL" id="GAI68919.1"/>
    </source>
</evidence>
<reference evidence="1" key="1">
    <citation type="journal article" date="2014" name="Front. Microbiol.">
        <title>High frequency of phylogenetically diverse reductive dehalogenase-homologous genes in deep subseafloor sedimentary metagenomes.</title>
        <authorList>
            <person name="Kawai M."/>
            <person name="Futagami T."/>
            <person name="Toyoda A."/>
            <person name="Takaki Y."/>
            <person name="Nishi S."/>
            <person name="Hori S."/>
            <person name="Arai W."/>
            <person name="Tsubouchi T."/>
            <person name="Morono Y."/>
            <person name="Uchiyama I."/>
            <person name="Ito T."/>
            <person name="Fujiyama A."/>
            <person name="Inagaki F."/>
            <person name="Takami H."/>
        </authorList>
    </citation>
    <scope>NUCLEOTIDE SEQUENCE</scope>
    <source>
        <strain evidence="1">Expedition CK06-06</strain>
    </source>
</reference>
<protein>
    <submittedName>
        <fullName evidence="1">Uncharacterized protein</fullName>
    </submittedName>
</protein>
<proteinExistence type="predicted"/>
<gene>
    <name evidence="1" type="ORF">S12H4_00440</name>
</gene>
<name>X1SM86_9ZZZZ</name>
<dbReference type="EMBL" id="BARW01000048">
    <property type="protein sequence ID" value="GAI68919.1"/>
    <property type="molecule type" value="Genomic_DNA"/>
</dbReference>
<comment type="caution">
    <text evidence="1">The sequence shown here is derived from an EMBL/GenBank/DDBJ whole genome shotgun (WGS) entry which is preliminary data.</text>
</comment>